<dbReference type="EMBL" id="JPQZ01000147">
    <property type="protein sequence ID" value="KKO73995.1"/>
    <property type="molecule type" value="Genomic_DNA"/>
</dbReference>
<gene>
    <name evidence="1" type="ORF">AAJ76_1470003442</name>
</gene>
<dbReference type="RefSeq" id="XP_024329737.1">
    <property type="nucleotide sequence ID" value="XM_024474068.1"/>
</dbReference>
<protein>
    <submittedName>
        <fullName evidence="1">Uncharacterized protein</fullName>
    </submittedName>
</protein>
<dbReference type="Proteomes" id="UP000034350">
    <property type="component" value="Unassembled WGS sequence"/>
</dbReference>
<evidence type="ECO:0000313" key="2">
    <source>
        <dbReference type="Proteomes" id="UP000034350"/>
    </source>
</evidence>
<name>A0A0F9WAN7_9MICR</name>
<comment type="caution">
    <text evidence="1">The sequence shown here is derived from an EMBL/GenBank/DDBJ whole genome shotgun (WGS) entry which is preliminary data.</text>
</comment>
<dbReference type="AlphaFoldDB" id="A0A0F9WAN7"/>
<dbReference type="GeneID" id="36318973"/>
<keyword evidence="2" id="KW-1185">Reference proteome</keyword>
<sequence length="60" mass="7051">MQRIKKNLNVFFLKYTKMYDTICLNVTFVFKTSANGLFVVKSDYVAIFLIIVRILEPKTI</sequence>
<organism evidence="1 2">
    <name type="scientific">Vairimorpha ceranae</name>
    <dbReference type="NCBI Taxonomy" id="40302"/>
    <lineage>
        <taxon>Eukaryota</taxon>
        <taxon>Fungi</taxon>
        <taxon>Fungi incertae sedis</taxon>
        <taxon>Microsporidia</taxon>
        <taxon>Nosematidae</taxon>
        <taxon>Vairimorpha</taxon>
    </lineage>
</organism>
<dbReference type="VEuPathDB" id="MicrosporidiaDB:AAJ76_1470003442"/>
<accession>A0A0F9WAN7</accession>
<evidence type="ECO:0000313" key="1">
    <source>
        <dbReference type="EMBL" id="KKO73995.1"/>
    </source>
</evidence>
<reference evidence="1 2" key="1">
    <citation type="journal article" date="2015" name="Environ. Microbiol.">
        <title>Genome analyses suggest the presence of polyploidy and recent human-driven expansions in eight global populations of the honeybee pathogen Nosema ceranae.</title>
        <authorList>
            <person name="Pelin A."/>
            <person name="Selman M."/>
            <person name="Aris-Brosou S."/>
            <person name="Farinelli L."/>
            <person name="Corradi N."/>
        </authorList>
    </citation>
    <scope>NUCLEOTIDE SEQUENCE [LARGE SCALE GENOMIC DNA]</scope>
    <source>
        <strain evidence="1 2">PA08 1199</strain>
    </source>
</reference>
<proteinExistence type="predicted"/>